<keyword evidence="2" id="KW-0503">Monooxygenase</keyword>
<proteinExistence type="predicted"/>
<accession>A0ABZ2PIL9</accession>
<protein>
    <submittedName>
        <fullName evidence="2">Quinol monooxygenase</fullName>
        <ecNumber evidence="2">1.-.-.-</ecNumber>
    </submittedName>
</protein>
<dbReference type="InterPro" id="IPR050744">
    <property type="entry name" value="AI-2_Isomerase_LsrG"/>
</dbReference>
<dbReference type="EMBL" id="CP147846">
    <property type="protein sequence ID" value="WXG68879.1"/>
    <property type="molecule type" value="Genomic_DNA"/>
</dbReference>
<sequence>MAFVCSATWTAQESTADIVLDALTQLAPASRDEPGCQVYIVHQDTDQPTVFKIFEVYDDEDAFKKHGTYPHFEQLALGTAIPALAKRERVFTTVLDI</sequence>
<dbReference type="Pfam" id="PF03992">
    <property type="entry name" value="ABM"/>
    <property type="match status" value="1"/>
</dbReference>
<dbReference type="PANTHER" id="PTHR33336">
    <property type="entry name" value="QUINOL MONOOXYGENASE YGIN-RELATED"/>
    <property type="match status" value="1"/>
</dbReference>
<organism evidence="2 3">
    <name type="scientific">Rhodococcus sovatensis</name>
    <dbReference type="NCBI Taxonomy" id="1805840"/>
    <lineage>
        <taxon>Bacteria</taxon>
        <taxon>Bacillati</taxon>
        <taxon>Actinomycetota</taxon>
        <taxon>Actinomycetes</taxon>
        <taxon>Mycobacteriales</taxon>
        <taxon>Nocardiaceae</taxon>
        <taxon>Rhodococcus</taxon>
    </lineage>
</organism>
<dbReference type="EC" id="1.-.-.-" evidence="2"/>
<gene>
    <name evidence="2" type="ORF">WDS16_27485</name>
</gene>
<dbReference type="SUPFAM" id="SSF54909">
    <property type="entry name" value="Dimeric alpha+beta barrel"/>
    <property type="match status" value="1"/>
</dbReference>
<feature type="domain" description="ABM" evidence="1">
    <location>
        <begin position="3"/>
        <end position="95"/>
    </location>
</feature>
<dbReference type="InterPro" id="IPR007138">
    <property type="entry name" value="ABM_dom"/>
</dbReference>
<dbReference type="RefSeq" id="WP_338889360.1">
    <property type="nucleotide sequence ID" value="NZ_CP147846.1"/>
</dbReference>
<dbReference type="InterPro" id="IPR011008">
    <property type="entry name" value="Dimeric_a/b-barrel"/>
</dbReference>
<dbReference type="PANTHER" id="PTHR33336:SF15">
    <property type="entry name" value="ABM DOMAIN-CONTAINING PROTEIN"/>
    <property type="match status" value="1"/>
</dbReference>
<dbReference type="Proteomes" id="UP001432000">
    <property type="component" value="Chromosome"/>
</dbReference>
<reference evidence="2 3" key="1">
    <citation type="submission" date="2024-03" db="EMBL/GenBank/DDBJ databases">
        <title>Natural products discovery in diverse microorganisms through a two-stage MS feature dereplication strategy.</title>
        <authorList>
            <person name="Zhang R."/>
        </authorList>
    </citation>
    <scope>NUCLEOTIDE SEQUENCE [LARGE SCALE GENOMIC DNA]</scope>
    <source>
        <strain evidence="2 3">18930</strain>
    </source>
</reference>
<dbReference type="PROSITE" id="PS51725">
    <property type="entry name" value="ABM"/>
    <property type="match status" value="1"/>
</dbReference>
<evidence type="ECO:0000313" key="2">
    <source>
        <dbReference type="EMBL" id="WXG68879.1"/>
    </source>
</evidence>
<dbReference type="Gene3D" id="3.30.70.100">
    <property type="match status" value="1"/>
</dbReference>
<evidence type="ECO:0000313" key="3">
    <source>
        <dbReference type="Proteomes" id="UP001432000"/>
    </source>
</evidence>
<name>A0ABZ2PIL9_9NOCA</name>
<evidence type="ECO:0000259" key="1">
    <source>
        <dbReference type="PROSITE" id="PS51725"/>
    </source>
</evidence>
<dbReference type="GO" id="GO:0004497">
    <property type="term" value="F:monooxygenase activity"/>
    <property type="evidence" value="ECO:0007669"/>
    <property type="project" value="UniProtKB-KW"/>
</dbReference>
<keyword evidence="2" id="KW-0560">Oxidoreductase</keyword>
<keyword evidence="3" id="KW-1185">Reference proteome</keyword>